<name>A0A2M8EJS9_UNCKA</name>
<dbReference type="SUPFAM" id="SSF53756">
    <property type="entry name" value="UDP-Glycosyltransferase/glycogen phosphorylase"/>
    <property type="match status" value="1"/>
</dbReference>
<feature type="domain" description="Glycosyltransferase subfamily 4-like N-terminal" evidence="1">
    <location>
        <begin position="39"/>
        <end position="203"/>
    </location>
</feature>
<dbReference type="Pfam" id="PF13439">
    <property type="entry name" value="Glyco_transf_4"/>
    <property type="match status" value="1"/>
</dbReference>
<reference evidence="3" key="1">
    <citation type="submission" date="2017-09" db="EMBL/GenBank/DDBJ databases">
        <title>Depth-based differentiation of microbial function through sediment-hosted aquifers and enrichment of novel symbionts in the deep terrestrial subsurface.</title>
        <authorList>
            <person name="Probst A.J."/>
            <person name="Ladd B."/>
            <person name="Jarett J.K."/>
            <person name="Geller-Mcgrath D.E."/>
            <person name="Sieber C.M.K."/>
            <person name="Emerson J.B."/>
            <person name="Anantharaman K."/>
            <person name="Thomas B.C."/>
            <person name="Malmstrom R."/>
            <person name="Stieglmeier M."/>
            <person name="Klingl A."/>
            <person name="Woyke T."/>
            <person name="Ryan C.M."/>
            <person name="Banfield J.F."/>
        </authorList>
    </citation>
    <scope>NUCLEOTIDE SEQUENCE [LARGE SCALE GENOMIC DNA]</scope>
</reference>
<dbReference type="AlphaFoldDB" id="A0A2M8EJS9"/>
<dbReference type="Proteomes" id="UP000228781">
    <property type="component" value="Unassembled WGS sequence"/>
</dbReference>
<sequence>MLVSILICYPLFVPSKLNQKKEGKTMKVGILLDGNPDFPGGVQTYVKGLYQFLRKAGHQAVIIAGGEEGESEKKGFKVARVGKSPTLPGIGTQISAYTDWIGKEEIEKITEKERLEILHLQGMFGVLGMRFLDHTRTPSVATFHNYLEPERLPVSLPLLFPLMDHYIKKLDGRIAISQPALEFANQVSPGEYAVIPPGIDLERFKDASFPCVHDFSSENIYASPFILLVMRCPKLGQHVDRIKACVLRKCPWDDFDRFSESEHSKLLSSR</sequence>
<evidence type="ECO:0000259" key="1">
    <source>
        <dbReference type="Pfam" id="PF13439"/>
    </source>
</evidence>
<gene>
    <name evidence="2" type="ORF">CO059_01315</name>
</gene>
<evidence type="ECO:0000313" key="3">
    <source>
        <dbReference type="Proteomes" id="UP000228781"/>
    </source>
</evidence>
<proteinExistence type="predicted"/>
<evidence type="ECO:0000313" key="2">
    <source>
        <dbReference type="EMBL" id="PJC23002.1"/>
    </source>
</evidence>
<dbReference type="EMBL" id="PFSK01000014">
    <property type="protein sequence ID" value="PJC23002.1"/>
    <property type="molecule type" value="Genomic_DNA"/>
</dbReference>
<accession>A0A2M8EJS9</accession>
<dbReference type="Gene3D" id="3.40.50.2000">
    <property type="entry name" value="Glycogen Phosphorylase B"/>
    <property type="match status" value="1"/>
</dbReference>
<comment type="caution">
    <text evidence="2">The sequence shown here is derived from an EMBL/GenBank/DDBJ whole genome shotgun (WGS) entry which is preliminary data.</text>
</comment>
<organism evidence="2 3">
    <name type="scientific">candidate division WWE3 bacterium CG_4_9_14_0_2_um_filter_48_10</name>
    <dbReference type="NCBI Taxonomy" id="1975078"/>
    <lineage>
        <taxon>Bacteria</taxon>
        <taxon>Katanobacteria</taxon>
    </lineage>
</organism>
<protein>
    <recommendedName>
        <fullName evidence="1">Glycosyltransferase subfamily 4-like N-terminal domain-containing protein</fullName>
    </recommendedName>
</protein>
<dbReference type="InterPro" id="IPR028098">
    <property type="entry name" value="Glyco_trans_4-like_N"/>
</dbReference>